<dbReference type="SMART" id="SM00091">
    <property type="entry name" value="PAS"/>
    <property type="match status" value="3"/>
</dbReference>
<evidence type="ECO:0000256" key="1">
    <source>
        <dbReference type="ARBA" id="ARBA00001541"/>
    </source>
</evidence>
<feature type="domain" description="PAS" evidence="8">
    <location>
        <begin position="860"/>
        <end position="911"/>
    </location>
</feature>
<evidence type="ECO:0000256" key="4">
    <source>
        <dbReference type="ARBA" id="ARBA00022679"/>
    </source>
</evidence>
<dbReference type="PROSITE" id="PS50112">
    <property type="entry name" value="PAS"/>
    <property type="match status" value="1"/>
</dbReference>
<dbReference type="SUPFAM" id="SSF57997">
    <property type="entry name" value="Tropomyosin"/>
    <property type="match status" value="1"/>
</dbReference>
<dbReference type="InterPro" id="IPR000014">
    <property type="entry name" value="PAS"/>
</dbReference>
<evidence type="ECO:0000259" key="10">
    <source>
        <dbReference type="PROSITE" id="PS50123"/>
    </source>
</evidence>
<name>A0A1G7CWD3_9BACT</name>
<dbReference type="GO" id="GO:0008983">
    <property type="term" value="F:protein-glutamate O-methyltransferase activity"/>
    <property type="evidence" value="ECO:0007669"/>
    <property type="project" value="UniProtKB-EC"/>
</dbReference>
<dbReference type="InterPro" id="IPR050903">
    <property type="entry name" value="Bact_Chemotaxis_MeTrfase"/>
</dbReference>
<dbReference type="GO" id="GO:0006935">
    <property type="term" value="P:chemotaxis"/>
    <property type="evidence" value="ECO:0007669"/>
    <property type="project" value="UniProtKB-UniRule"/>
</dbReference>
<reference evidence="12" key="1">
    <citation type="submission" date="2016-10" db="EMBL/GenBank/DDBJ databases">
        <authorList>
            <person name="Varghese N."/>
            <person name="Submissions S."/>
        </authorList>
    </citation>
    <scope>NUCLEOTIDE SEQUENCE [LARGE SCALE GENOMIC DNA]</scope>
    <source>
        <strain evidence="12">DSM 8987</strain>
    </source>
</reference>
<feature type="active site" evidence="6">
    <location>
        <position position="19"/>
    </location>
</feature>
<dbReference type="CDD" id="cd00130">
    <property type="entry name" value="PAS"/>
    <property type="match status" value="1"/>
</dbReference>
<dbReference type="GO" id="GO:0000156">
    <property type="term" value="F:phosphorelay response regulator activity"/>
    <property type="evidence" value="ECO:0007669"/>
    <property type="project" value="InterPro"/>
</dbReference>
<dbReference type="PANTHER" id="PTHR24422">
    <property type="entry name" value="CHEMOTAXIS PROTEIN METHYLTRANSFERASE"/>
    <property type="match status" value="1"/>
</dbReference>
<keyword evidence="3" id="KW-0489">Methyltransferase</keyword>
<dbReference type="InterPro" id="IPR035909">
    <property type="entry name" value="CheB_C"/>
</dbReference>
<dbReference type="AlphaFoldDB" id="A0A1G7CWD3"/>
<evidence type="ECO:0000256" key="2">
    <source>
        <dbReference type="ARBA" id="ARBA00012534"/>
    </source>
</evidence>
<keyword evidence="12" id="KW-1185">Reference proteome</keyword>
<dbReference type="EMBL" id="FNAQ01000011">
    <property type="protein sequence ID" value="SDE43553.1"/>
    <property type="molecule type" value="Genomic_DNA"/>
</dbReference>
<dbReference type="Proteomes" id="UP000243205">
    <property type="component" value="Unassembled WGS sequence"/>
</dbReference>
<dbReference type="SUPFAM" id="SSF55785">
    <property type="entry name" value="PYP-like sensor domain (PAS domain)"/>
    <property type="match status" value="1"/>
</dbReference>
<dbReference type="InterPro" id="IPR029063">
    <property type="entry name" value="SAM-dependent_MTases_sf"/>
</dbReference>
<dbReference type="SMART" id="SM00138">
    <property type="entry name" value="MeTrc"/>
    <property type="match status" value="1"/>
</dbReference>
<dbReference type="Pfam" id="PF13426">
    <property type="entry name" value="PAS_9"/>
    <property type="match status" value="1"/>
</dbReference>
<keyword evidence="7" id="KW-0175">Coiled coil</keyword>
<feature type="active site" evidence="6">
    <location>
        <position position="46"/>
    </location>
</feature>
<dbReference type="SUPFAM" id="SSF47757">
    <property type="entry name" value="Chemotaxis receptor methyltransferase CheR, N-terminal domain"/>
    <property type="match status" value="1"/>
</dbReference>
<dbReference type="InterPro" id="IPR000673">
    <property type="entry name" value="Sig_transdc_resp-reg_Me-estase"/>
</dbReference>
<dbReference type="InterPro" id="IPR000780">
    <property type="entry name" value="CheR_MeTrfase"/>
</dbReference>
<gene>
    <name evidence="11" type="ORF">SAMN05661003_11111</name>
</gene>
<dbReference type="InterPro" id="IPR036804">
    <property type="entry name" value="CheR_N_sf"/>
</dbReference>
<dbReference type="RefSeq" id="WP_092078999.1">
    <property type="nucleotide sequence ID" value="NZ_FNAQ01000011.1"/>
</dbReference>
<dbReference type="Pfam" id="PF01339">
    <property type="entry name" value="CheB_methylest"/>
    <property type="match status" value="1"/>
</dbReference>
<protein>
    <recommendedName>
        <fullName evidence="2">protein-glutamate O-methyltransferase</fullName>
        <ecNumber evidence="2">2.1.1.80</ecNumber>
    </recommendedName>
</protein>
<evidence type="ECO:0000313" key="11">
    <source>
        <dbReference type="EMBL" id="SDE43553.1"/>
    </source>
</evidence>
<dbReference type="PROSITE" id="PS50122">
    <property type="entry name" value="CHEB"/>
    <property type="match status" value="1"/>
</dbReference>
<keyword evidence="5" id="KW-0949">S-adenosyl-L-methionine</keyword>
<feature type="active site" evidence="6">
    <location>
        <position position="137"/>
    </location>
</feature>
<dbReference type="GO" id="GO:0032259">
    <property type="term" value="P:methylation"/>
    <property type="evidence" value="ECO:0007669"/>
    <property type="project" value="UniProtKB-KW"/>
</dbReference>
<keyword evidence="6" id="KW-0145">Chemotaxis</keyword>
<dbReference type="Gene3D" id="3.40.50.180">
    <property type="entry name" value="Methylesterase CheB, C-terminal domain"/>
    <property type="match status" value="1"/>
</dbReference>
<evidence type="ECO:0000256" key="7">
    <source>
        <dbReference type="SAM" id="Coils"/>
    </source>
</evidence>
<evidence type="ECO:0000256" key="5">
    <source>
        <dbReference type="ARBA" id="ARBA00022691"/>
    </source>
</evidence>
<dbReference type="Gene3D" id="1.20.120.330">
    <property type="entry name" value="Nucleotidyltransferases domain 2"/>
    <property type="match status" value="1"/>
</dbReference>
<dbReference type="PANTHER" id="PTHR24422:SF27">
    <property type="entry name" value="PROTEIN-GLUTAMATE O-METHYLTRANSFERASE"/>
    <property type="match status" value="1"/>
</dbReference>
<feature type="domain" description="CheR-type methyltransferase" evidence="10">
    <location>
        <begin position="210"/>
        <end position="471"/>
    </location>
</feature>
<dbReference type="InterPro" id="IPR022641">
    <property type="entry name" value="CheR_N"/>
</dbReference>
<organism evidence="11 12">
    <name type="scientific">Desulfuromonas thiophila</name>
    <dbReference type="NCBI Taxonomy" id="57664"/>
    <lineage>
        <taxon>Bacteria</taxon>
        <taxon>Pseudomonadati</taxon>
        <taxon>Thermodesulfobacteriota</taxon>
        <taxon>Desulfuromonadia</taxon>
        <taxon>Desulfuromonadales</taxon>
        <taxon>Desulfuromonadaceae</taxon>
        <taxon>Desulfuromonas</taxon>
    </lineage>
</organism>
<dbReference type="InterPro" id="IPR022642">
    <property type="entry name" value="CheR_C"/>
</dbReference>
<keyword evidence="4" id="KW-0808">Transferase</keyword>
<dbReference type="CDD" id="cd16434">
    <property type="entry name" value="CheB-CheR_fusion"/>
    <property type="match status" value="1"/>
</dbReference>
<dbReference type="EC" id="2.1.1.80" evidence="2"/>
<dbReference type="GO" id="GO:0008984">
    <property type="term" value="F:protein-glutamate methylesterase activity"/>
    <property type="evidence" value="ECO:0007669"/>
    <property type="project" value="InterPro"/>
</dbReference>
<dbReference type="PROSITE" id="PS50123">
    <property type="entry name" value="CHER"/>
    <property type="match status" value="1"/>
</dbReference>
<proteinExistence type="predicted"/>
<dbReference type="Gene3D" id="3.40.50.150">
    <property type="entry name" value="Vaccinia Virus protein VP39"/>
    <property type="match status" value="1"/>
</dbReference>
<dbReference type="Pfam" id="PF03705">
    <property type="entry name" value="CheR_N"/>
    <property type="match status" value="1"/>
</dbReference>
<dbReference type="Pfam" id="PF01739">
    <property type="entry name" value="CheR"/>
    <property type="match status" value="1"/>
</dbReference>
<dbReference type="SUPFAM" id="SSF52738">
    <property type="entry name" value="Methylesterase CheB, C-terminal domain"/>
    <property type="match status" value="1"/>
</dbReference>
<feature type="domain" description="CheB-type methylesterase" evidence="9">
    <location>
        <begin position="4"/>
        <end position="195"/>
    </location>
</feature>
<evidence type="ECO:0000256" key="6">
    <source>
        <dbReference type="PROSITE-ProRule" id="PRU00050"/>
    </source>
</evidence>
<comment type="catalytic activity">
    <reaction evidence="1">
        <text>L-glutamyl-[protein] + S-adenosyl-L-methionine = [protein]-L-glutamate 5-O-methyl ester + S-adenosyl-L-homocysteine</text>
        <dbReference type="Rhea" id="RHEA:24452"/>
        <dbReference type="Rhea" id="RHEA-COMP:10208"/>
        <dbReference type="Rhea" id="RHEA-COMP:10311"/>
        <dbReference type="ChEBI" id="CHEBI:29973"/>
        <dbReference type="ChEBI" id="CHEBI:57856"/>
        <dbReference type="ChEBI" id="CHEBI:59789"/>
        <dbReference type="ChEBI" id="CHEBI:82795"/>
        <dbReference type="EC" id="2.1.1.80"/>
    </reaction>
</comment>
<accession>A0A1G7CWD3</accession>
<keyword evidence="6" id="KW-0378">Hydrolase</keyword>
<dbReference type="OrthoDB" id="9786165at2"/>
<evidence type="ECO:0000256" key="3">
    <source>
        <dbReference type="ARBA" id="ARBA00022603"/>
    </source>
</evidence>
<evidence type="ECO:0000313" key="12">
    <source>
        <dbReference type="Proteomes" id="UP000243205"/>
    </source>
</evidence>
<sequence length="964" mass="108092">MTSPSPAELDPYWIGIGASAGGLDALKELLAELNDANDAIYIIAQHLDPKHPTILQDLLSRITHLPITLVEQDTVPRPGNIYLIAPGHNASVRDQSICLTPAAVVGPKPSITDLFTSMASDVAEKAIGVILSGTGSDGAQGMIAIKAAGGITLAQDETSAKYSGMPRAARETGFVDLVLSPRDIAREIRQFIRLNGKHRETLSTPKMRSNLEKIFQRLLDQTGYDFSGYKLKTVQRRIQRRMAVHKLITLDDYVTLLMASSTEVEELFKDMLISVTAFFRDPDAFAALAEIIDEMVDRCEAHGSLRVWVPGCANGEEAYSICILLQQAAARTRKELNLQLFATDIDEHALSLARRGIYSTNQIKDVDSEILKHYFQEKDGQYHISKRIRDQVVFARQNLIMDPPFSHLDLISCRNVLIYFNLETQQKILQTFHFALKPQSHLFLGKSESASNIAAELFEQRDKHCQIFRRRTIAASQRADHISSANRLMQSLNSTEPALLADESEPSLELLLEQLLLDKMVPAALVVDSQGHILHIRGQVSDYLTFPQGRIDTSVFNLARDDLKIDVRSLLQRAKREGRAASQALFYQRPERPCSLFLRVQQLDSSQHDDLFVLAFIDVDLDSQVQRLAGSLAGDSAALSHEQLTQEVAMFRDRLQSSIQDLETTNEELQSTNEELQSANEELQSANEELQTANEELQSTNEEISTVNQELEIKSFELEQVNNDLEKMLLSVDAAILFLDNRLRLQRYTRKAAELFGLGPEDLRQTVTSMGYAVDIPHLRQELLAVIEQESETCLPLQLESTPLQLRLVPYKADGDPVVGVMMFFEPPGKTMEGACICADPGSWLQIFNQHCPHALVSCDSQGLIRFVNDSFCQMFAYERPDLLGQNIDRLMPEPYRSQHDTYLKAFLRGESQGNVIGQWRTVTALHRDNRRFMVAVCVYPLESAIRQAGFIALFNPATVSFHA</sequence>
<dbReference type="Pfam" id="PF13596">
    <property type="entry name" value="PAS_10"/>
    <property type="match status" value="1"/>
</dbReference>
<feature type="coiled-coil region" evidence="7">
    <location>
        <begin position="652"/>
        <end position="728"/>
    </location>
</feature>
<dbReference type="NCBIfam" id="TIGR00229">
    <property type="entry name" value="sensory_box"/>
    <property type="match status" value="1"/>
</dbReference>
<dbReference type="STRING" id="57664.SAMN05661003_11111"/>
<dbReference type="Gene3D" id="1.10.155.10">
    <property type="entry name" value="Chemotaxis receptor methyltransferase CheR, N-terminal domain"/>
    <property type="match status" value="1"/>
</dbReference>
<evidence type="ECO:0000259" key="9">
    <source>
        <dbReference type="PROSITE" id="PS50122"/>
    </source>
</evidence>
<dbReference type="InterPro" id="IPR035965">
    <property type="entry name" value="PAS-like_dom_sf"/>
</dbReference>
<dbReference type="Gene3D" id="3.30.450.20">
    <property type="entry name" value="PAS domain"/>
    <property type="match status" value="1"/>
</dbReference>
<evidence type="ECO:0000259" key="8">
    <source>
        <dbReference type="PROSITE" id="PS50112"/>
    </source>
</evidence>
<dbReference type="SUPFAM" id="SSF53335">
    <property type="entry name" value="S-adenosyl-L-methionine-dependent methyltransferases"/>
    <property type="match status" value="1"/>
</dbReference>
<dbReference type="PRINTS" id="PR00996">
    <property type="entry name" value="CHERMTFRASE"/>
</dbReference>
<dbReference type="GO" id="GO:0005737">
    <property type="term" value="C:cytoplasm"/>
    <property type="evidence" value="ECO:0007669"/>
    <property type="project" value="InterPro"/>
</dbReference>